<keyword evidence="2" id="KW-1185">Reference proteome</keyword>
<protein>
    <recommendedName>
        <fullName evidence="3">DUF3606 domain-containing protein</fullName>
    </recommendedName>
</protein>
<comment type="caution">
    <text evidence="1">The sequence shown here is derived from an EMBL/GenBank/DDBJ whole genome shotgun (WGS) entry which is preliminary data.</text>
</comment>
<organism evidence="1 2">
    <name type="scientific">Chelatococcus reniformis</name>
    <dbReference type="NCBI Taxonomy" id="1494448"/>
    <lineage>
        <taxon>Bacteria</taxon>
        <taxon>Pseudomonadati</taxon>
        <taxon>Pseudomonadota</taxon>
        <taxon>Alphaproteobacteria</taxon>
        <taxon>Hyphomicrobiales</taxon>
        <taxon>Chelatococcaceae</taxon>
        <taxon>Chelatococcus</taxon>
    </lineage>
</organism>
<evidence type="ECO:0000313" key="2">
    <source>
        <dbReference type="Proteomes" id="UP000637002"/>
    </source>
</evidence>
<dbReference type="Proteomes" id="UP000637002">
    <property type="component" value="Unassembled WGS sequence"/>
</dbReference>
<evidence type="ECO:0008006" key="3">
    <source>
        <dbReference type="Google" id="ProtNLM"/>
    </source>
</evidence>
<reference evidence="1" key="2">
    <citation type="submission" date="2020-09" db="EMBL/GenBank/DDBJ databases">
        <authorList>
            <person name="Sun Q."/>
            <person name="Zhou Y."/>
        </authorList>
    </citation>
    <scope>NUCLEOTIDE SEQUENCE</scope>
    <source>
        <strain evidence="1">CGMCC 1.12919</strain>
    </source>
</reference>
<gene>
    <name evidence="1" type="ORF">GCM10010994_18740</name>
</gene>
<name>A0A916XCF2_9HYPH</name>
<reference evidence="1" key="1">
    <citation type="journal article" date="2014" name="Int. J. Syst. Evol. Microbiol.">
        <title>Complete genome sequence of Corynebacterium casei LMG S-19264T (=DSM 44701T), isolated from a smear-ripened cheese.</title>
        <authorList>
            <consortium name="US DOE Joint Genome Institute (JGI-PGF)"/>
            <person name="Walter F."/>
            <person name="Albersmeier A."/>
            <person name="Kalinowski J."/>
            <person name="Ruckert C."/>
        </authorList>
    </citation>
    <scope>NUCLEOTIDE SEQUENCE</scope>
    <source>
        <strain evidence="1">CGMCC 1.12919</strain>
    </source>
</reference>
<sequence>MPENKTPQAAADRGAAAMGAHHFARVHGISKDKALRLLQRLGNNPEKLKAAAEKLRR</sequence>
<accession>A0A916XCF2</accession>
<dbReference type="AlphaFoldDB" id="A0A916XCF2"/>
<evidence type="ECO:0000313" key="1">
    <source>
        <dbReference type="EMBL" id="GGC60364.1"/>
    </source>
</evidence>
<proteinExistence type="predicted"/>
<dbReference type="EMBL" id="BMGG01000003">
    <property type="protein sequence ID" value="GGC60364.1"/>
    <property type="molecule type" value="Genomic_DNA"/>
</dbReference>